<feature type="compositionally biased region" description="Low complexity" evidence="3">
    <location>
        <begin position="159"/>
        <end position="169"/>
    </location>
</feature>
<accession>A0A8D9HV96</accession>
<dbReference type="AlphaFoldDB" id="A0A8D9HV96"/>
<dbReference type="InterPro" id="IPR024097">
    <property type="entry name" value="bHLH_ZIP_TF"/>
</dbReference>
<dbReference type="GO" id="GO:0006355">
    <property type="term" value="P:regulation of DNA-templated transcription"/>
    <property type="evidence" value="ECO:0007669"/>
    <property type="project" value="InterPro"/>
</dbReference>
<evidence type="ECO:0000256" key="1">
    <source>
        <dbReference type="ARBA" id="ARBA00004123"/>
    </source>
</evidence>
<feature type="chain" id="PRO_5034347144" description="Apple domain-containing protein" evidence="4">
    <location>
        <begin position="25"/>
        <end position="309"/>
    </location>
</feature>
<feature type="region of interest" description="Disordered" evidence="3">
    <location>
        <begin position="146"/>
        <end position="170"/>
    </location>
</feature>
<evidence type="ECO:0000256" key="2">
    <source>
        <dbReference type="ARBA" id="ARBA00023242"/>
    </source>
</evidence>
<feature type="signal peptide" evidence="4">
    <location>
        <begin position="1"/>
        <end position="24"/>
    </location>
</feature>
<evidence type="ECO:0000313" key="6">
    <source>
        <dbReference type="Proteomes" id="UP000694005"/>
    </source>
</evidence>
<protein>
    <recommendedName>
        <fullName evidence="7">Apple domain-containing protein</fullName>
    </recommendedName>
</protein>
<proteinExistence type="predicted"/>
<evidence type="ECO:0000256" key="3">
    <source>
        <dbReference type="SAM" id="MobiDB-lite"/>
    </source>
</evidence>
<comment type="subcellular location">
    <subcellularLocation>
        <location evidence="1">Nucleus</location>
    </subcellularLocation>
</comment>
<gene>
    <name evidence="5" type="ORF">BRAPAZ1V2_A04P10110.2</name>
</gene>
<evidence type="ECO:0008006" key="7">
    <source>
        <dbReference type="Google" id="ProtNLM"/>
    </source>
</evidence>
<name>A0A8D9HV96_BRACM</name>
<dbReference type="PANTHER" id="PTHR12565">
    <property type="entry name" value="STEROL REGULATORY ELEMENT-BINDING PROTEIN"/>
    <property type="match status" value="1"/>
</dbReference>
<dbReference type="PANTHER" id="PTHR12565:SF453">
    <property type="entry name" value="TRANSCRIPTION FACTOR BHLH77"/>
    <property type="match status" value="1"/>
</dbReference>
<dbReference type="Proteomes" id="UP000694005">
    <property type="component" value="Chromosome A04"/>
</dbReference>
<dbReference type="GO" id="GO:0005634">
    <property type="term" value="C:nucleus"/>
    <property type="evidence" value="ECO:0007669"/>
    <property type="project" value="UniProtKB-SubCell"/>
</dbReference>
<sequence>MSKQLQVTFIVLTIFIVFVLEVVGDRDSDSQFGCEERLNMTTEDTCSRLECQFQCTLKRKGWATCFKDADDLYKGTPFHPFSLRHVLCHVDKSNSPMSTRAVSLLLWKFILSIRENNGVLSDYRDDYLNQQWSFVRVISSSDIDTSSSKRKLIPHGNGNESTASSSTNSKSKEITFKLELEGVRQATESHSLAERAIGENISEMMTLLQDLVLGGNRITGKQLCLICAVLAETRRFLLQCFVSICKAVFFVYKYMSVCESIDSVIVREERMNGGDEVGASSYLVRAVLAKNFKKVQKKHKYDSVKPKRP</sequence>
<evidence type="ECO:0000313" key="5">
    <source>
        <dbReference type="EMBL" id="CAG7906110.1"/>
    </source>
</evidence>
<reference evidence="5 6" key="1">
    <citation type="submission" date="2021-07" db="EMBL/GenBank/DDBJ databases">
        <authorList>
            <consortium name="Genoscope - CEA"/>
            <person name="William W."/>
        </authorList>
    </citation>
    <scope>NUCLEOTIDE SEQUENCE [LARGE SCALE GENOMIC DNA]</scope>
</reference>
<keyword evidence="2" id="KW-0539">Nucleus</keyword>
<organism evidence="5 6">
    <name type="scientific">Brassica campestris</name>
    <name type="common">Field mustard</name>
    <dbReference type="NCBI Taxonomy" id="3711"/>
    <lineage>
        <taxon>Eukaryota</taxon>
        <taxon>Viridiplantae</taxon>
        <taxon>Streptophyta</taxon>
        <taxon>Embryophyta</taxon>
        <taxon>Tracheophyta</taxon>
        <taxon>Spermatophyta</taxon>
        <taxon>Magnoliopsida</taxon>
        <taxon>eudicotyledons</taxon>
        <taxon>Gunneridae</taxon>
        <taxon>Pentapetalae</taxon>
        <taxon>rosids</taxon>
        <taxon>malvids</taxon>
        <taxon>Brassicales</taxon>
        <taxon>Brassicaceae</taxon>
        <taxon>Brassiceae</taxon>
        <taxon>Brassica</taxon>
    </lineage>
</organism>
<dbReference type="EMBL" id="LS974620">
    <property type="protein sequence ID" value="CAG7906110.1"/>
    <property type="molecule type" value="Genomic_DNA"/>
</dbReference>
<keyword evidence="4" id="KW-0732">Signal</keyword>
<dbReference type="Gramene" id="A04p10110.2_BraZ1">
    <property type="protein sequence ID" value="A04p10110.2_BraZ1.CDS"/>
    <property type="gene ID" value="A04g10110.2_BraZ1"/>
</dbReference>
<evidence type="ECO:0000256" key="4">
    <source>
        <dbReference type="SAM" id="SignalP"/>
    </source>
</evidence>